<feature type="non-terminal residue" evidence="1">
    <location>
        <position position="1"/>
    </location>
</feature>
<evidence type="ECO:0000313" key="1">
    <source>
        <dbReference type="EMBL" id="KAJ7303814.1"/>
    </source>
</evidence>
<name>A0AAD6Z2U6_9AGAR</name>
<gene>
    <name evidence="1" type="ORF">DFH08DRAFT_669337</name>
</gene>
<sequence>FECAGPNGAVLALPHGAHLQKLTNLASMERYAVKYAQRWYKCIRETRGCKLQNGSLLLVTGCEKARSWG</sequence>
<accession>A0AAD6Z2U6</accession>
<organism evidence="1 2">
    <name type="scientific">Mycena albidolilacea</name>
    <dbReference type="NCBI Taxonomy" id="1033008"/>
    <lineage>
        <taxon>Eukaryota</taxon>
        <taxon>Fungi</taxon>
        <taxon>Dikarya</taxon>
        <taxon>Basidiomycota</taxon>
        <taxon>Agaricomycotina</taxon>
        <taxon>Agaricomycetes</taxon>
        <taxon>Agaricomycetidae</taxon>
        <taxon>Agaricales</taxon>
        <taxon>Marasmiineae</taxon>
        <taxon>Mycenaceae</taxon>
        <taxon>Mycena</taxon>
    </lineage>
</organism>
<keyword evidence="2" id="KW-1185">Reference proteome</keyword>
<dbReference type="Proteomes" id="UP001218218">
    <property type="component" value="Unassembled WGS sequence"/>
</dbReference>
<evidence type="ECO:0000313" key="2">
    <source>
        <dbReference type="Proteomes" id="UP001218218"/>
    </source>
</evidence>
<proteinExistence type="predicted"/>
<comment type="caution">
    <text evidence="1">The sequence shown here is derived from an EMBL/GenBank/DDBJ whole genome shotgun (WGS) entry which is preliminary data.</text>
</comment>
<reference evidence="1" key="1">
    <citation type="submission" date="2023-03" db="EMBL/GenBank/DDBJ databases">
        <title>Massive genome expansion in bonnet fungi (Mycena s.s.) driven by repeated elements and novel gene families across ecological guilds.</title>
        <authorList>
            <consortium name="Lawrence Berkeley National Laboratory"/>
            <person name="Harder C.B."/>
            <person name="Miyauchi S."/>
            <person name="Viragh M."/>
            <person name="Kuo A."/>
            <person name="Thoen E."/>
            <person name="Andreopoulos B."/>
            <person name="Lu D."/>
            <person name="Skrede I."/>
            <person name="Drula E."/>
            <person name="Henrissat B."/>
            <person name="Morin E."/>
            <person name="Kohler A."/>
            <person name="Barry K."/>
            <person name="LaButti K."/>
            <person name="Morin E."/>
            <person name="Salamov A."/>
            <person name="Lipzen A."/>
            <person name="Mereny Z."/>
            <person name="Hegedus B."/>
            <person name="Baldrian P."/>
            <person name="Stursova M."/>
            <person name="Weitz H."/>
            <person name="Taylor A."/>
            <person name="Grigoriev I.V."/>
            <person name="Nagy L.G."/>
            <person name="Martin F."/>
            <person name="Kauserud H."/>
        </authorList>
    </citation>
    <scope>NUCLEOTIDE SEQUENCE</scope>
    <source>
        <strain evidence="1">CBHHK002</strain>
    </source>
</reference>
<dbReference type="EMBL" id="JARIHO010000102">
    <property type="protein sequence ID" value="KAJ7303814.1"/>
    <property type="molecule type" value="Genomic_DNA"/>
</dbReference>
<feature type="non-terminal residue" evidence="1">
    <location>
        <position position="69"/>
    </location>
</feature>
<dbReference type="AlphaFoldDB" id="A0AAD6Z2U6"/>
<protein>
    <submittedName>
        <fullName evidence="1">Uncharacterized protein</fullName>
    </submittedName>
</protein>